<name>A0A8S5QK94_9CAUD</name>
<dbReference type="InterPro" id="IPR045403">
    <property type="entry name" value="HTH_59_Firmicutes_type"/>
</dbReference>
<sequence>MKFEDVMTAAEAAERWGISPVTVKQACSGQRSTPPRFTSDECRKSKGTWLVTRLGMERVYGEEPKMLKVYSTATQKPWFLGTAETYKEAWDMIYEHEMRQSPCIGKWDKDAWDDGDMEEEFPDFVWPEGVDYVWTADWIAEVVPDPKEYNEEGVRNLIDALLLSYEIVEENE</sequence>
<organism evidence="2">
    <name type="scientific">Siphoviridae sp. ctR1X1</name>
    <dbReference type="NCBI Taxonomy" id="2826331"/>
    <lineage>
        <taxon>Viruses</taxon>
        <taxon>Duplodnaviria</taxon>
        <taxon>Heunggongvirae</taxon>
        <taxon>Uroviricota</taxon>
        <taxon>Caudoviricetes</taxon>
    </lineage>
</organism>
<feature type="domain" description="Helix-turn-helix" evidence="1">
    <location>
        <begin position="1"/>
        <end position="64"/>
    </location>
</feature>
<evidence type="ECO:0000313" key="2">
    <source>
        <dbReference type="EMBL" id="DAE19710.1"/>
    </source>
</evidence>
<proteinExistence type="predicted"/>
<protein>
    <recommendedName>
        <fullName evidence="1">Helix-turn-helix domain-containing protein</fullName>
    </recommendedName>
</protein>
<accession>A0A8S5QK94</accession>
<evidence type="ECO:0000259" key="1">
    <source>
        <dbReference type="Pfam" id="PF20038"/>
    </source>
</evidence>
<dbReference type="Pfam" id="PF20038">
    <property type="entry name" value="HTH_59"/>
    <property type="match status" value="1"/>
</dbReference>
<dbReference type="EMBL" id="BK015683">
    <property type="protein sequence ID" value="DAE19710.1"/>
    <property type="molecule type" value="Genomic_DNA"/>
</dbReference>
<reference evidence="2" key="1">
    <citation type="journal article" date="2021" name="Proc. Natl. Acad. Sci. U.S.A.">
        <title>A Catalog of Tens of Thousands of Viruses from Human Metagenomes Reveals Hidden Associations with Chronic Diseases.</title>
        <authorList>
            <person name="Tisza M.J."/>
            <person name="Buck C.B."/>
        </authorList>
    </citation>
    <scope>NUCLEOTIDE SEQUENCE</scope>
    <source>
        <strain evidence="2">CtR1X1</strain>
    </source>
</reference>